<reference evidence="2" key="2">
    <citation type="journal article" date="2016" name="Cell Chem. Biol.">
        <title>Discovery of Ibomycin, a Complex Macrolactone that Exerts Antifungal Activity by Impeding Endocytic Trafficking and Membrane Function.</title>
        <authorList>
            <person name="Robbins N."/>
            <person name="Spitzer M."/>
            <person name="Wang W."/>
            <person name="Waglechner N."/>
            <person name="Patel D.J."/>
            <person name="O'Brien J.S."/>
            <person name="Ejim L."/>
            <person name="Ejim O."/>
            <person name="Tyers M."/>
            <person name="Wright G.D."/>
        </authorList>
    </citation>
    <scope>NUCLEOTIDE SEQUENCE</scope>
    <source>
        <strain evidence="2">WAC2288</strain>
    </source>
</reference>
<dbReference type="InterPro" id="IPR011129">
    <property type="entry name" value="CSD"/>
</dbReference>
<protein>
    <submittedName>
        <fullName evidence="2">DNA-binding protein</fullName>
    </submittedName>
</protein>
<dbReference type="Gene3D" id="2.40.50.140">
    <property type="entry name" value="Nucleic acid-binding proteins"/>
    <property type="match status" value="1"/>
</dbReference>
<sequence length="145" mass="15579">MVVRFDDAKGYGFIAPDDGGDDVFVHANEISEPGRTVACGTRVEFGILDGGRGLKAYDVQVIAKAPVPAVRRPPAEAGETVAEVLPPAERSESTVDGTCAVFSAHEFTRLSTELLLEKGPELTARQVRELRAALLEFATEHGWVD</sequence>
<proteinExistence type="predicted"/>
<evidence type="ECO:0000313" key="2">
    <source>
        <dbReference type="EMBL" id="AKA59108.1"/>
    </source>
</evidence>
<dbReference type="AlphaFoldDB" id="A0A1I9J5Q6"/>
<keyword evidence="2" id="KW-0238">DNA-binding</keyword>
<dbReference type="CDD" id="cd04458">
    <property type="entry name" value="CSP_CDS"/>
    <property type="match status" value="1"/>
</dbReference>
<dbReference type="SUPFAM" id="SSF50249">
    <property type="entry name" value="Nucleic acid-binding proteins"/>
    <property type="match status" value="1"/>
</dbReference>
<name>A0A1I9J5Q6_9ACTN</name>
<dbReference type="Pfam" id="PF00313">
    <property type="entry name" value="CSD"/>
    <property type="match status" value="1"/>
</dbReference>
<feature type="domain" description="CSD" evidence="1">
    <location>
        <begin position="1"/>
        <end position="61"/>
    </location>
</feature>
<dbReference type="InterPro" id="IPR002059">
    <property type="entry name" value="CSP_DNA-bd"/>
</dbReference>
<dbReference type="PANTHER" id="PTHR46565">
    <property type="entry name" value="COLD SHOCK DOMAIN PROTEIN 2"/>
    <property type="match status" value="1"/>
</dbReference>
<dbReference type="PROSITE" id="PS51857">
    <property type="entry name" value="CSD_2"/>
    <property type="match status" value="1"/>
</dbReference>
<organism evidence="2">
    <name type="scientific">Streptomyces sp. WAC2288</name>
    <dbReference type="NCBI Taxonomy" id="1582798"/>
    <lineage>
        <taxon>Bacteria</taxon>
        <taxon>Bacillati</taxon>
        <taxon>Actinomycetota</taxon>
        <taxon>Actinomycetes</taxon>
        <taxon>Kitasatosporales</taxon>
        <taxon>Streptomycetaceae</taxon>
        <taxon>Streptomyces</taxon>
    </lineage>
</organism>
<evidence type="ECO:0000259" key="1">
    <source>
        <dbReference type="PROSITE" id="PS51857"/>
    </source>
</evidence>
<dbReference type="InterPro" id="IPR012340">
    <property type="entry name" value="NA-bd_OB-fold"/>
</dbReference>
<dbReference type="GO" id="GO:0003677">
    <property type="term" value="F:DNA binding"/>
    <property type="evidence" value="ECO:0007669"/>
    <property type="project" value="UniProtKB-KW"/>
</dbReference>
<dbReference type="EMBL" id="KJ159185">
    <property type="protein sequence ID" value="AKA59108.1"/>
    <property type="molecule type" value="Genomic_DNA"/>
</dbReference>
<accession>A0A1I9J5Q6</accession>
<dbReference type="PANTHER" id="PTHR46565:SF20">
    <property type="entry name" value="COLD SHOCK DOMAIN-CONTAINING PROTEIN 4"/>
    <property type="match status" value="1"/>
</dbReference>
<dbReference type="SMART" id="SM00357">
    <property type="entry name" value="CSP"/>
    <property type="match status" value="1"/>
</dbReference>
<reference evidence="2" key="1">
    <citation type="submission" date="2015-08" db="EMBL/GenBank/DDBJ databases">
        <authorList>
            <person name="Babu N.S."/>
            <person name="Beckwith C.J."/>
            <person name="Beseler K.G."/>
            <person name="Brison A."/>
            <person name="Carone J.V."/>
            <person name="Caskin T.P."/>
            <person name="Diamond M."/>
            <person name="Durham M.E."/>
            <person name="Foxe J.M."/>
            <person name="Go M."/>
            <person name="Henderson B.A."/>
            <person name="Jones I.B."/>
            <person name="McGettigan J.A."/>
            <person name="Micheletti S.J."/>
            <person name="Nasrallah M.E."/>
            <person name="Ortiz D."/>
            <person name="Piller C.R."/>
            <person name="Privatt S.R."/>
            <person name="Schneider S.L."/>
            <person name="Sharp S."/>
            <person name="Smith T.C."/>
            <person name="Stanton J.D."/>
            <person name="Ullery H.E."/>
            <person name="Wilson R.J."/>
            <person name="Serrano M.G."/>
            <person name="Buck G."/>
            <person name="Lee V."/>
            <person name="Wang Y."/>
            <person name="Carvalho R."/>
            <person name="Voegtly L."/>
            <person name="Shi R."/>
            <person name="Duckworth R."/>
            <person name="Johnson A."/>
            <person name="Loviza R."/>
            <person name="Walstead R."/>
            <person name="Shah Z."/>
            <person name="Kiflezghi M."/>
            <person name="Wade K."/>
            <person name="Ball S.L."/>
            <person name="Bradley K.W."/>
            <person name="Asai D.J."/>
            <person name="Bowman C.A."/>
            <person name="Russell D.A."/>
            <person name="Pope W.H."/>
            <person name="Jacobs-Sera D."/>
            <person name="Hendrix R.W."/>
            <person name="Hatfull G.F."/>
        </authorList>
    </citation>
    <scope>NUCLEOTIDE SEQUENCE</scope>
    <source>
        <strain evidence="2">WAC2288</strain>
    </source>
</reference>